<proteinExistence type="predicted"/>
<dbReference type="RefSeq" id="WP_284221818.1">
    <property type="nucleotide sequence ID" value="NZ_BSOY01000014.1"/>
</dbReference>
<gene>
    <name evidence="2" type="ORF">GCM10007859_10010</name>
</gene>
<dbReference type="InterPro" id="IPR018968">
    <property type="entry name" value="Phasin"/>
</dbReference>
<organism evidence="2 3">
    <name type="scientific">Brevundimonas denitrificans</name>
    <dbReference type="NCBI Taxonomy" id="1443434"/>
    <lineage>
        <taxon>Bacteria</taxon>
        <taxon>Pseudomonadati</taxon>
        <taxon>Pseudomonadota</taxon>
        <taxon>Alphaproteobacteria</taxon>
        <taxon>Caulobacterales</taxon>
        <taxon>Caulobacteraceae</taxon>
        <taxon>Brevundimonas</taxon>
    </lineage>
</organism>
<accession>A0ABQ6BI48</accession>
<reference evidence="3" key="1">
    <citation type="journal article" date="2019" name="Int. J. Syst. Evol. Microbiol.">
        <title>The Global Catalogue of Microorganisms (GCM) 10K type strain sequencing project: providing services to taxonomists for standard genome sequencing and annotation.</title>
        <authorList>
            <consortium name="The Broad Institute Genomics Platform"/>
            <consortium name="The Broad Institute Genome Sequencing Center for Infectious Disease"/>
            <person name="Wu L."/>
            <person name="Ma J."/>
        </authorList>
    </citation>
    <scope>NUCLEOTIDE SEQUENCE [LARGE SCALE GENOMIC DNA]</scope>
    <source>
        <strain evidence="3">NBRC 110107</strain>
    </source>
</reference>
<name>A0ABQ6BI48_9CAUL</name>
<dbReference type="Proteomes" id="UP001156921">
    <property type="component" value="Unassembled WGS sequence"/>
</dbReference>
<evidence type="ECO:0000313" key="2">
    <source>
        <dbReference type="EMBL" id="GLS00991.1"/>
    </source>
</evidence>
<dbReference type="EMBL" id="BSOY01000014">
    <property type="protein sequence ID" value="GLS00991.1"/>
    <property type="molecule type" value="Genomic_DNA"/>
</dbReference>
<protein>
    <recommendedName>
        <fullName evidence="1">Phasin domain-containing protein</fullName>
    </recommendedName>
</protein>
<evidence type="ECO:0000313" key="3">
    <source>
        <dbReference type="Proteomes" id="UP001156921"/>
    </source>
</evidence>
<keyword evidence="3" id="KW-1185">Reference proteome</keyword>
<sequence>MADTTADTVKKTVETATDTVKKTVETATATVKASAEKAQATFQANAEQAQAAGAKALREVADKSTAGLTELNAQSKQNLEALVASAAAAQKGVETLSAQGVAFTKKSWEDATAAAQSMSQARSIQELLELQTTWAKSATEAYLAEVTKATDVLTASVKNSFQPITERVTASVEKFQAAR</sequence>
<evidence type="ECO:0000259" key="1">
    <source>
        <dbReference type="Pfam" id="PF09361"/>
    </source>
</evidence>
<dbReference type="Pfam" id="PF09361">
    <property type="entry name" value="Phasin_2"/>
    <property type="match status" value="1"/>
</dbReference>
<comment type="caution">
    <text evidence="2">The sequence shown here is derived from an EMBL/GenBank/DDBJ whole genome shotgun (WGS) entry which is preliminary data.</text>
</comment>
<dbReference type="NCBIfam" id="TIGR01841">
    <property type="entry name" value="phasin"/>
    <property type="match status" value="1"/>
</dbReference>
<dbReference type="InterPro" id="IPR010127">
    <property type="entry name" value="Phasin_subfam-1"/>
</dbReference>
<feature type="domain" description="Phasin" evidence="1">
    <location>
        <begin position="70"/>
        <end position="168"/>
    </location>
</feature>